<dbReference type="EMBL" id="CP139965">
    <property type="protein sequence ID" value="WQD75531.1"/>
    <property type="molecule type" value="Genomic_DNA"/>
</dbReference>
<dbReference type="Proteomes" id="UP001325479">
    <property type="component" value="Chromosome"/>
</dbReference>
<keyword evidence="2" id="KW-1185">Reference proteome</keyword>
<evidence type="ECO:0000313" key="2">
    <source>
        <dbReference type="Proteomes" id="UP001325479"/>
    </source>
</evidence>
<name>A0ABZ0WDV5_9BURK</name>
<reference evidence="1 2" key="1">
    <citation type="submission" date="2023-12" db="EMBL/GenBank/DDBJ databases">
        <title>Genome sequencing and assembly of bacterial species from a model synthetic community.</title>
        <authorList>
            <person name="Hogle S.L."/>
        </authorList>
    </citation>
    <scope>NUCLEOTIDE SEQUENCE [LARGE SCALE GENOMIC DNA]</scope>
    <source>
        <strain evidence="1 2">HAMBI 2494</strain>
    </source>
</reference>
<dbReference type="RefSeq" id="WP_157977939.1">
    <property type="nucleotide sequence ID" value="NZ_CP139965.1"/>
</dbReference>
<accession>A0ABZ0WDV5</accession>
<evidence type="ECO:0000313" key="1">
    <source>
        <dbReference type="EMBL" id="WQD75531.1"/>
    </source>
</evidence>
<sequence length="231" mass="26675">MTNHIPNVANRASSMLSSASVLFLAATISSENVMFQYLDVVNGLKTLCTALDTPTDLSHCQRLDFQARSLGFQSYHHFRRTMSQLPTDSFAAVSLGLMRRICEKRLPLEPKCRYYEFVPLPHGMGYYSRWIGWDKNGDEVREPRPLNGRDSVQRLRGVVDFPVYVVESERELTAWRQVWRSTAYLPEELAKRHFAAYFDKQRFVAEKPPMDLVERKARSGRYDSNVMVDNA</sequence>
<gene>
    <name evidence="1" type="ORF">U0042_15310</name>
</gene>
<proteinExistence type="predicted"/>
<organism evidence="1 2">
    <name type="scientific">Paraburkholderia kururiensis</name>
    <dbReference type="NCBI Taxonomy" id="984307"/>
    <lineage>
        <taxon>Bacteria</taxon>
        <taxon>Pseudomonadati</taxon>
        <taxon>Pseudomonadota</taxon>
        <taxon>Betaproteobacteria</taxon>
        <taxon>Burkholderiales</taxon>
        <taxon>Burkholderiaceae</taxon>
        <taxon>Paraburkholderia</taxon>
    </lineage>
</organism>
<protein>
    <submittedName>
        <fullName evidence="1">Uncharacterized protein</fullName>
    </submittedName>
</protein>